<dbReference type="Gene3D" id="1.10.357.10">
    <property type="entry name" value="Tetracycline Repressor, domain 2"/>
    <property type="match status" value="1"/>
</dbReference>
<accession>H7EKQ7</accession>
<keyword evidence="2 4" id="KW-0238">DNA-binding</keyword>
<dbReference type="PANTHER" id="PTHR30055:SF234">
    <property type="entry name" value="HTH-TYPE TRANSCRIPTIONAL REGULATOR BETI"/>
    <property type="match status" value="1"/>
</dbReference>
<evidence type="ECO:0000256" key="4">
    <source>
        <dbReference type="PROSITE-ProRule" id="PRU00335"/>
    </source>
</evidence>
<keyword evidence="1" id="KW-0805">Transcription regulation</keyword>
<dbReference type="AlphaFoldDB" id="H7EKQ7"/>
<name>H7EKQ7_9SPIR</name>
<evidence type="ECO:0000259" key="5">
    <source>
        <dbReference type="PROSITE" id="PS50977"/>
    </source>
</evidence>
<proteinExistence type="predicted"/>
<dbReference type="PATRIC" id="fig|907348.3.peg.1486"/>
<dbReference type="EMBL" id="AGRW01000046">
    <property type="protein sequence ID" value="EIC01815.1"/>
    <property type="molecule type" value="Genomic_DNA"/>
</dbReference>
<dbReference type="STRING" id="907348.TresaDRAFT_1957"/>
<sequence>MGMKRERISKQRIIEAFVSESFTRGAEGTSLSDIAAALGIKKSSLYNHYPNREAIVSDALSYCGGLLCARIPLWLEEARAHSCDFLFAFARALFADFGSGQLVEAVSLVESEKFFDDVAFSVSSRFKVGMVGALFPVLGARAEGFVGALCLMLDDYVSAGKMMARRGCGIEVSEEKLRALINGFSR</sequence>
<dbReference type="InterPro" id="IPR001647">
    <property type="entry name" value="HTH_TetR"/>
</dbReference>
<dbReference type="GO" id="GO:0003700">
    <property type="term" value="F:DNA-binding transcription factor activity"/>
    <property type="evidence" value="ECO:0007669"/>
    <property type="project" value="TreeGrafter"/>
</dbReference>
<keyword evidence="7" id="KW-1185">Reference proteome</keyword>
<dbReference type="PANTHER" id="PTHR30055">
    <property type="entry name" value="HTH-TYPE TRANSCRIPTIONAL REGULATOR RUTR"/>
    <property type="match status" value="1"/>
</dbReference>
<reference evidence="6 7" key="1">
    <citation type="submission" date="2011-09" db="EMBL/GenBank/DDBJ databases">
        <title>The draft genome of Treponema saccharophilum DSM 2985.</title>
        <authorList>
            <consortium name="US DOE Joint Genome Institute (JGI-PGF)"/>
            <person name="Lucas S."/>
            <person name="Copeland A."/>
            <person name="Lapidus A."/>
            <person name="Glavina del Rio T."/>
            <person name="Dalin E."/>
            <person name="Tice H."/>
            <person name="Bruce D."/>
            <person name="Goodwin L."/>
            <person name="Pitluck S."/>
            <person name="Peters L."/>
            <person name="Kyrpides N."/>
            <person name="Mavromatis K."/>
            <person name="Ivanova N."/>
            <person name="Markowitz V."/>
            <person name="Cheng J.-F."/>
            <person name="Hugenholtz P."/>
            <person name="Woyke T."/>
            <person name="Wu D."/>
            <person name="Gronow S."/>
            <person name="Wellnitz S."/>
            <person name="Brambilla E."/>
            <person name="Klenk H.-P."/>
            <person name="Eisen J.A."/>
        </authorList>
    </citation>
    <scope>NUCLEOTIDE SEQUENCE [LARGE SCALE GENOMIC DNA]</scope>
    <source>
        <strain evidence="6 7">DSM 2985</strain>
    </source>
</reference>
<evidence type="ECO:0000313" key="6">
    <source>
        <dbReference type="EMBL" id="EIC01815.1"/>
    </source>
</evidence>
<feature type="DNA-binding region" description="H-T-H motif" evidence="4">
    <location>
        <begin position="30"/>
        <end position="49"/>
    </location>
</feature>
<dbReference type="InterPro" id="IPR050109">
    <property type="entry name" value="HTH-type_TetR-like_transc_reg"/>
</dbReference>
<comment type="caution">
    <text evidence="6">The sequence shown here is derived from an EMBL/GenBank/DDBJ whole genome shotgun (WGS) entry which is preliminary data.</text>
</comment>
<protein>
    <submittedName>
        <fullName evidence="6">Regulatory protein TetR</fullName>
    </submittedName>
</protein>
<dbReference type="InterPro" id="IPR009057">
    <property type="entry name" value="Homeodomain-like_sf"/>
</dbReference>
<feature type="domain" description="HTH tetR-type" evidence="5">
    <location>
        <begin position="7"/>
        <end position="67"/>
    </location>
</feature>
<evidence type="ECO:0000256" key="3">
    <source>
        <dbReference type="ARBA" id="ARBA00023163"/>
    </source>
</evidence>
<evidence type="ECO:0000256" key="1">
    <source>
        <dbReference type="ARBA" id="ARBA00023015"/>
    </source>
</evidence>
<organism evidence="6 7">
    <name type="scientific">Treponema saccharophilum DSM 2985</name>
    <dbReference type="NCBI Taxonomy" id="907348"/>
    <lineage>
        <taxon>Bacteria</taxon>
        <taxon>Pseudomonadati</taxon>
        <taxon>Spirochaetota</taxon>
        <taxon>Spirochaetia</taxon>
        <taxon>Spirochaetales</taxon>
        <taxon>Treponemataceae</taxon>
        <taxon>Treponema</taxon>
    </lineage>
</organism>
<dbReference type="PROSITE" id="PS50977">
    <property type="entry name" value="HTH_TETR_2"/>
    <property type="match status" value="1"/>
</dbReference>
<gene>
    <name evidence="6" type="ORF">TresaDRAFT_1957</name>
</gene>
<dbReference type="Pfam" id="PF00440">
    <property type="entry name" value="TetR_N"/>
    <property type="match status" value="1"/>
</dbReference>
<dbReference type="SUPFAM" id="SSF46689">
    <property type="entry name" value="Homeodomain-like"/>
    <property type="match status" value="1"/>
</dbReference>
<dbReference type="GO" id="GO:0000976">
    <property type="term" value="F:transcription cis-regulatory region binding"/>
    <property type="evidence" value="ECO:0007669"/>
    <property type="project" value="TreeGrafter"/>
</dbReference>
<evidence type="ECO:0000313" key="7">
    <source>
        <dbReference type="Proteomes" id="UP000003571"/>
    </source>
</evidence>
<dbReference type="Proteomes" id="UP000003571">
    <property type="component" value="Unassembled WGS sequence"/>
</dbReference>
<keyword evidence="3" id="KW-0804">Transcription</keyword>
<evidence type="ECO:0000256" key="2">
    <source>
        <dbReference type="ARBA" id="ARBA00023125"/>
    </source>
</evidence>
<dbReference type="eggNOG" id="ENOG502ZYY6">
    <property type="taxonomic scope" value="Bacteria"/>
</dbReference>